<evidence type="ECO:0000313" key="2">
    <source>
        <dbReference type="EMBL" id="EJX06105.1"/>
    </source>
</evidence>
<dbReference type="Pfam" id="PF16377">
    <property type="entry name" value="DUF4987"/>
    <property type="match status" value="1"/>
</dbReference>
<name>J9GZ04_9ZZZZ</name>
<dbReference type="InterPro" id="IPR032271">
    <property type="entry name" value="DUF4987"/>
</dbReference>
<dbReference type="InterPro" id="IPR025396">
    <property type="entry name" value="DUF4302"/>
</dbReference>
<comment type="caution">
    <text evidence="2">The sequence shown here is derived from an EMBL/GenBank/DDBJ whole genome shotgun (WGS) entry which is preliminary data.</text>
</comment>
<dbReference type="AlphaFoldDB" id="J9GZ04"/>
<organism evidence="2">
    <name type="scientific">gut metagenome</name>
    <dbReference type="NCBI Taxonomy" id="749906"/>
    <lineage>
        <taxon>unclassified sequences</taxon>
        <taxon>metagenomes</taxon>
        <taxon>organismal metagenomes</taxon>
    </lineage>
</organism>
<feature type="domain" description="DUF4987" evidence="1">
    <location>
        <begin position="294"/>
        <end position="369"/>
    </location>
</feature>
<proteinExistence type="predicted"/>
<dbReference type="Pfam" id="PF14135">
    <property type="entry name" value="DUF4302"/>
    <property type="match status" value="1"/>
</dbReference>
<gene>
    <name evidence="2" type="ORF">EVA_05788</name>
</gene>
<accession>J9GZ04</accession>
<sequence>MGNRPEPTARYRSTSLRASETPRFDNIKLNSKHMKNLYNLWLMTVTLILASACTPEVDDVFEETAGNRIEKAIAEYQNVLRKASNGWVLNYYPSPTQEYGGYTILLRFHEDGMADISCELFKADKVCSSSYNVENSAGPMLTFNTYNEVFHFFTEPANALGIGDNGKGMEGDSDFLILSCTDEEVVLKGKKTGNKMVMHPLKAEANWIDYLQSIKRITSEAYPAAYEVSIEDQMMYKVTQRYRKFILTNADGSKVDLPFHYTTEGICFSQDLALSTLKVKELQWNQEKMSFTNEHVRIKAVDLPKNYIRYNQYAGEYIFIYNDGGTEVPVTLEEELFNESYLMKGLPINLRIKYNAVEGSIGLEFQETADGIRILPWGIDSGGVISQMKGVGLTGFLKKTVIPGEEGQEGMNAETISLYDNGQWGNATCDSFIGVDAVSGDRIIQLPKIVGFYRVAK</sequence>
<reference evidence="2" key="1">
    <citation type="journal article" date="2012" name="PLoS ONE">
        <title>Gene sets for utilization of primary and secondary nutrition supplies in the distal gut of endangered iberian lynx.</title>
        <authorList>
            <person name="Alcaide M."/>
            <person name="Messina E."/>
            <person name="Richter M."/>
            <person name="Bargiela R."/>
            <person name="Peplies J."/>
            <person name="Huws S.A."/>
            <person name="Newbold C.J."/>
            <person name="Golyshin P.N."/>
            <person name="Simon M.A."/>
            <person name="Lopez G."/>
            <person name="Yakimov M.M."/>
            <person name="Ferrer M."/>
        </authorList>
    </citation>
    <scope>NUCLEOTIDE SEQUENCE</scope>
</reference>
<evidence type="ECO:0000259" key="1">
    <source>
        <dbReference type="Pfam" id="PF16377"/>
    </source>
</evidence>
<dbReference type="EMBL" id="AMCI01001260">
    <property type="protein sequence ID" value="EJX06105.1"/>
    <property type="molecule type" value="Genomic_DNA"/>
</dbReference>
<protein>
    <recommendedName>
        <fullName evidence="1">DUF4987 domain-containing protein</fullName>
    </recommendedName>
</protein>